<reference evidence="1" key="1">
    <citation type="journal article" date="2022" name="Int. J. Mol. Sci.">
        <title>Draft Genome of Tanacetum Coccineum: Genomic Comparison of Closely Related Tanacetum-Family Plants.</title>
        <authorList>
            <person name="Yamashiro T."/>
            <person name="Shiraishi A."/>
            <person name="Nakayama K."/>
            <person name="Satake H."/>
        </authorList>
    </citation>
    <scope>NUCLEOTIDE SEQUENCE</scope>
</reference>
<evidence type="ECO:0000313" key="2">
    <source>
        <dbReference type="Proteomes" id="UP001151760"/>
    </source>
</evidence>
<organism evidence="1 2">
    <name type="scientific">Tanacetum coccineum</name>
    <dbReference type="NCBI Taxonomy" id="301880"/>
    <lineage>
        <taxon>Eukaryota</taxon>
        <taxon>Viridiplantae</taxon>
        <taxon>Streptophyta</taxon>
        <taxon>Embryophyta</taxon>
        <taxon>Tracheophyta</taxon>
        <taxon>Spermatophyta</taxon>
        <taxon>Magnoliopsida</taxon>
        <taxon>eudicotyledons</taxon>
        <taxon>Gunneridae</taxon>
        <taxon>Pentapetalae</taxon>
        <taxon>asterids</taxon>
        <taxon>campanulids</taxon>
        <taxon>Asterales</taxon>
        <taxon>Asteraceae</taxon>
        <taxon>Asteroideae</taxon>
        <taxon>Anthemideae</taxon>
        <taxon>Anthemidinae</taxon>
        <taxon>Tanacetum</taxon>
    </lineage>
</organism>
<proteinExistence type="predicted"/>
<comment type="caution">
    <text evidence="1">The sequence shown here is derived from an EMBL/GenBank/DDBJ whole genome shotgun (WGS) entry which is preliminary data.</text>
</comment>
<dbReference type="Proteomes" id="UP001151760">
    <property type="component" value="Unassembled WGS sequence"/>
</dbReference>
<dbReference type="EMBL" id="BQNB010010427">
    <property type="protein sequence ID" value="GJS77149.1"/>
    <property type="molecule type" value="Genomic_DNA"/>
</dbReference>
<protein>
    <submittedName>
        <fullName evidence="1">Uncharacterized protein</fullName>
    </submittedName>
</protein>
<evidence type="ECO:0000313" key="1">
    <source>
        <dbReference type="EMBL" id="GJS77149.1"/>
    </source>
</evidence>
<name>A0ABQ4YH85_9ASTR</name>
<reference evidence="1" key="2">
    <citation type="submission" date="2022-01" db="EMBL/GenBank/DDBJ databases">
        <authorList>
            <person name="Yamashiro T."/>
            <person name="Shiraishi A."/>
            <person name="Satake H."/>
            <person name="Nakayama K."/>
        </authorList>
    </citation>
    <scope>NUCLEOTIDE SEQUENCE</scope>
</reference>
<accession>A0ABQ4YH85</accession>
<sequence length="203" mass="22958">MTSETRKRCRSYMALESIAETLGESSVVGDNAANTESLTSIMLRLHKTPMRCDDDNFLCSMRSLLRPVSWLGSHTEHVIAFMSSLCVGHQRVEKAIKENTSNALLLSDSGKASNVHRIASASAKRPTHPNVDPEVFQMRHQHCARNGEKYIRASRRFSIPPSNSYKRKFQAQIPQVPLRKLEAVWDVEGKIKAPAQWLLFLRL</sequence>
<keyword evidence="2" id="KW-1185">Reference proteome</keyword>
<gene>
    <name evidence="1" type="ORF">Tco_0727030</name>
</gene>